<keyword evidence="4" id="KW-1185">Reference proteome</keyword>
<protein>
    <submittedName>
        <fullName evidence="3">Uncharacterized protein</fullName>
    </submittedName>
</protein>
<keyword evidence="2" id="KW-0812">Transmembrane</keyword>
<feature type="region of interest" description="Disordered" evidence="1">
    <location>
        <begin position="65"/>
        <end position="96"/>
    </location>
</feature>
<keyword evidence="2" id="KW-0472">Membrane</keyword>
<reference evidence="4" key="1">
    <citation type="journal article" date="2019" name="Int. J. Syst. Evol. Microbiol.">
        <title>The Global Catalogue of Microorganisms (GCM) 10K type strain sequencing project: providing services to taxonomists for standard genome sequencing and annotation.</title>
        <authorList>
            <consortium name="The Broad Institute Genomics Platform"/>
            <consortium name="The Broad Institute Genome Sequencing Center for Infectious Disease"/>
            <person name="Wu L."/>
            <person name="Ma J."/>
        </authorList>
    </citation>
    <scope>NUCLEOTIDE SEQUENCE [LARGE SCALE GENOMIC DNA]</scope>
    <source>
        <strain evidence="4">DFY41</strain>
    </source>
</reference>
<evidence type="ECO:0000256" key="1">
    <source>
        <dbReference type="SAM" id="MobiDB-lite"/>
    </source>
</evidence>
<dbReference type="RefSeq" id="WP_378593671.1">
    <property type="nucleotide sequence ID" value="NZ_JBHSKD010000028.1"/>
</dbReference>
<name>A0ABW0BPZ5_9ACTN</name>
<keyword evidence="2" id="KW-1133">Transmembrane helix</keyword>
<proteinExistence type="predicted"/>
<dbReference type="Proteomes" id="UP001596087">
    <property type="component" value="Unassembled WGS sequence"/>
</dbReference>
<evidence type="ECO:0000256" key="2">
    <source>
        <dbReference type="SAM" id="Phobius"/>
    </source>
</evidence>
<gene>
    <name evidence="3" type="ORF">ACFPGP_22515</name>
</gene>
<feature type="transmembrane region" description="Helical" evidence="2">
    <location>
        <begin position="40"/>
        <end position="61"/>
    </location>
</feature>
<sequence length="269" mass="28821">MTDLEHRFRAGVDTLDSGLPAEPDIDALRAGGRRLRRRRAALVAIAVASVAVALALPFALVGGTDGPDRAPVATDPTPSQTRIPDPGDANNPPSAEAMSAAVVERVPEAEPRGELAPVHRYAVIQDGPLHWTGTFDWEQPYDVTGLFDLRVTVRRLAPGDVREDPCTASAPLGGVCSSETVQQGTVFTRERAHLPGDGFENYWTRQVTFLRVDAATGVATLVQVRATAVVDTWRGAERLLPPREAMVALVTDQRFDPPVRTGVDPPGNG</sequence>
<comment type="caution">
    <text evidence="3">The sequence shown here is derived from an EMBL/GenBank/DDBJ whole genome shotgun (WGS) entry which is preliminary data.</text>
</comment>
<dbReference type="EMBL" id="JBHSKD010000028">
    <property type="protein sequence ID" value="MFC5179466.1"/>
    <property type="molecule type" value="Genomic_DNA"/>
</dbReference>
<evidence type="ECO:0000313" key="3">
    <source>
        <dbReference type="EMBL" id="MFC5179466.1"/>
    </source>
</evidence>
<accession>A0ABW0BPZ5</accession>
<evidence type="ECO:0000313" key="4">
    <source>
        <dbReference type="Proteomes" id="UP001596087"/>
    </source>
</evidence>
<organism evidence="3 4">
    <name type="scientific">Nocardioides taihuensis</name>
    <dbReference type="NCBI Taxonomy" id="1835606"/>
    <lineage>
        <taxon>Bacteria</taxon>
        <taxon>Bacillati</taxon>
        <taxon>Actinomycetota</taxon>
        <taxon>Actinomycetes</taxon>
        <taxon>Propionibacteriales</taxon>
        <taxon>Nocardioidaceae</taxon>
        <taxon>Nocardioides</taxon>
    </lineage>
</organism>